<reference evidence="1 2" key="1">
    <citation type="submission" date="2024-03" db="EMBL/GenBank/DDBJ databases">
        <authorList>
            <consortium name="ELIXIR-Norway"/>
            <consortium name="Elixir Norway"/>
        </authorList>
    </citation>
    <scope>NUCLEOTIDE SEQUENCE [LARGE SCALE GENOMIC DNA]</scope>
</reference>
<name>A0ABP1A4D3_9BRYO</name>
<proteinExistence type="predicted"/>
<dbReference type="Proteomes" id="UP001497522">
    <property type="component" value="Chromosome 1"/>
</dbReference>
<accession>A0ABP1A4D3</accession>
<organism evidence="1 2">
    <name type="scientific">Sphagnum jensenii</name>
    <dbReference type="NCBI Taxonomy" id="128206"/>
    <lineage>
        <taxon>Eukaryota</taxon>
        <taxon>Viridiplantae</taxon>
        <taxon>Streptophyta</taxon>
        <taxon>Embryophyta</taxon>
        <taxon>Bryophyta</taxon>
        <taxon>Sphagnophytina</taxon>
        <taxon>Sphagnopsida</taxon>
        <taxon>Sphagnales</taxon>
        <taxon>Sphagnaceae</taxon>
        <taxon>Sphagnum</taxon>
    </lineage>
</organism>
<evidence type="ECO:0000313" key="1">
    <source>
        <dbReference type="EMBL" id="CAK9857497.1"/>
    </source>
</evidence>
<dbReference type="EMBL" id="OZ023702">
    <property type="protein sequence ID" value="CAK9857497.1"/>
    <property type="molecule type" value="Genomic_DNA"/>
</dbReference>
<keyword evidence="2" id="KW-1185">Reference proteome</keyword>
<sequence>MPQLGSRAVPQVRIRLRSDLRASPLHRRQKLALPSEALSTHLELARGWTGLSLILTEWATKVKPNVKSVDFHPQVSRNGGCLLTLAASPGP</sequence>
<evidence type="ECO:0000313" key="2">
    <source>
        <dbReference type="Proteomes" id="UP001497522"/>
    </source>
</evidence>
<gene>
    <name evidence="1" type="ORF">CSSPJE1EN2_LOCUS492</name>
</gene>
<protein>
    <submittedName>
        <fullName evidence="1">Uncharacterized protein</fullName>
    </submittedName>
</protein>